<feature type="region of interest" description="Disordered" evidence="1">
    <location>
        <begin position="16"/>
        <end position="68"/>
    </location>
</feature>
<evidence type="ECO:0000313" key="2">
    <source>
        <dbReference type="EMBL" id="KAK0661153.1"/>
    </source>
</evidence>
<comment type="caution">
    <text evidence="2">The sequence shown here is derived from an EMBL/GenBank/DDBJ whole genome shotgun (WGS) entry which is preliminary data.</text>
</comment>
<sequence>MLPSGKTEGRQLAELKQQMRQKQKEIDDLKKALGQGHIPQQSTKEAATTTADTATTATTAAPATSSLSPTDFTDLLLPQLRAYMFVFYMHLKNLHDQQLVCLSIENLLTSIRDGVREGKHQRPLLHAELFTEEALEPLATLKERIAADHEAMRELQRRSRGRDDVLKQVQEGLESLLRQVQKGKGDTSITSPATSLTFMRGLGEMDVMESSAHNGGDDDDDDSSSTGSDTDME</sequence>
<proteinExistence type="predicted"/>
<feature type="compositionally biased region" description="Low complexity" evidence="1">
    <location>
        <begin position="224"/>
        <end position="233"/>
    </location>
</feature>
<evidence type="ECO:0000313" key="3">
    <source>
        <dbReference type="Proteomes" id="UP001175001"/>
    </source>
</evidence>
<keyword evidence="3" id="KW-1185">Reference proteome</keyword>
<reference evidence="2" key="1">
    <citation type="submission" date="2023-06" db="EMBL/GenBank/DDBJ databases">
        <title>Multi-omics analyses reveal the molecular pathogenesis toolkit of Lasiodiplodia hormozganensis, a cross-kingdom pathogen.</title>
        <authorList>
            <person name="Felix C."/>
            <person name="Meneses R."/>
            <person name="Goncalves M.F.M."/>
            <person name="Tilleman L."/>
            <person name="Duarte A.S."/>
            <person name="Jorrin-Novo J.V."/>
            <person name="Van De Peer Y."/>
            <person name="Deforce D."/>
            <person name="Van Nieuwerburgh F."/>
            <person name="Esteves A.C."/>
            <person name="Alves A."/>
        </authorList>
    </citation>
    <scope>NUCLEOTIDE SEQUENCE</scope>
    <source>
        <strain evidence="2">CBS 339.90</strain>
    </source>
</reference>
<name>A0AA39YZ09_9PEZI</name>
<organism evidence="2 3">
    <name type="scientific">Lasiodiplodia hormozganensis</name>
    <dbReference type="NCBI Taxonomy" id="869390"/>
    <lineage>
        <taxon>Eukaryota</taxon>
        <taxon>Fungi</taxon>
        <taxon>Dikarya</taxon>
        <taxon>Ascomycota</taxon>
        <taxon>Pezizomycotina</taxon>
        <taxon>Dothideomycetes</taxon>
        <taxon>Dothideomycetes incertae sedis</taxon>
        <taxon>Botryosphaeriales</taxon>
        <taxon>Botryosphaeriaceae</taxon>
        <taxon>Lasiodiplodia</taxon>
    </lineage>
</organism>
<gene>
    <name evidence="2" type="ORF">DIS24_g2891</name>
</gene>
<dbReference type="EMBL" id="JAUJDW010000009">
    <property type="protein sequence ID" value="KAK0661153.1"/>
    <property type="molecule type" value="Genomic_DNA"/>
</dbReference>
<feature type="compositionally biased region" description="Low complexity" evidence="1">
    <location>
        <begin position="46"/>
        <end position="64"/>
    </location>
</feature>
<dbReference type="Proteomes" id="UP001175001">
    <property type="component" value="Unassembled WGS sequence"/>
</dbReference>
<accession>A0AA39YZ09</accession>
<feature type="compositionally biased region" description="Basic and acidic residues" evidence="1">
    <location>
        <begin position="22"/>
        <end position="31"/>
    </location>
</feature>
<feature type="region of interest" description="Disordered" evidence="1">
    <location>
        <begin position="200"/>
        <end position="233"/>
    </location>
</feature>
<protein>
    <submittedName>
        <fullName evidence="2">Uncharacterized protein</fullName>
    </submittedName>
</protein>
<evidence type="ECO:0000256" key="1">
    <source>
        <dbReference type="SAM" id="MobiDB-lite"/>
    </source>
</evidence>
<dbReference type="AlphaFoldDB" id="A0AA39YZ09"/>